<name>A0ABQ9FQS5_TEGGR</name>
<dbReference type="Proteomes" id="UP001217089">
    <property type="component" value="Unassembled WGS sequence"/>
</dbReference>
<organism evidence="2 3">
    <name type="scientific">Tegillarca granosa</name>
    <name type="common">Malaysian cockle</name>
    <name type="synonym">Anadara granosa</name>
    <dbReference type="NCBI Taxonomy" id="220873"/>
    <lineage>
        <taxon>Eukaryota</taxon>
        <taxon>Metazoa</taxon>
        <taxon>Spiralia</taxon>
        <taxon>Lophotrochozoa</taxon>
        <taxon>Mollusca</taxon>
        <taxon>Bivalvia</taxon>
        <taxon>Autobranchia</taxon>
        <taxon>Pteriomorphia</taxon>
        <taxon>Arcoida</taxon>
        <taxon>Arcoidea</taxon>
        <taxon>Arcidae</taxon>
        <taxon>Tegillarca</taxon>
    </lineage>
</organism>
<feature type="compositionally biased region" description="Basic and acidic residues" evidence="1">
    <location>
        <begin position="81"/>
        <end position="102"/>
    </location>
</feature>
<evidence type="ECO:0000256" key="1">
    <source>
        <dbReference type="SAM" id="MobiDB-lite"/>
    </source>
</evidence>
<proteinExistence type="predicted"/>
<reference evidence="2 3" key="1">
    <citation type="submission" date="2022-12" db="EMBL/GenBank/DDBJ databases">
        <title>Chromosome-level genome of Tegillarca granosa.</title>
        <authorList>
            <person name="Kim J."/>
        </authorList>
    </citation>
    <scope>NUCLEOTIDE SEQUENCE [LARGE SCALE GENOMIC DNA]</scope>
    <source>
        <strain evidence="2">Teg-2019</strain>
        <tissue evidence="2">Adductor muscle</tissue>
    </source>
</reference>
<dbReference type="EMBL" id="JARBDR010000181">
    <property type="protein sequence ID" value="KAJ8319629.1"/>
    <property type="molecule type" value="Genomic_DNA"/>
</dbReference>
<accession>A0ABQ9FQS5</accession>
<protein>
    <submittedName>
        <fullName evidence="2">Uncharacterized protein</fullName>
    </submittedName>
</protein>
<sequence>MKQNVDYPLQLQHTSNINSEYVFARPYGIMPFRGSDALKESVCNADLKYKDRIKLLQHYGNKIEELIDVETEEEAMYQREPNGEDGHSKTKKKTSEFDKLGT</sequence>
<gene>
    <name evidence="2" type="ORF">KUTeg_002809</name>
</gene>
<feature type="region of interest" description="Disordered" evidence="1">
    <location>
        <begin position="74"/>
        <end position="102"/>
    </location>
</feature>
<comment type="caution">
    <text evidence="2">The sequence shown here is derived from an EMBL/GenBank/DDBJ whole genome shotgun (WGS) entry which is preliminary data.</text>
</comment>
<evidence type="ECO:0000313" key="2">
    <source>
        <dbReference type="EMBL" id="KAJ8319629.1"/>
    </source>
</evidence>
<keyword evidence="3" id="KW-1185">Reference proteome</keyword>
<evidence type="ECO:0000313" key="3">
    <source>
        <dbReference type="Proteomes" id="UP001217089"/>
    </source>
</evidence>